<keyword evidence="9" id="KW-1185">Reference proteome</keyword>
<keyword evidence="4 6" id="KW-1133">Transmembrane helix</keyword>
<feature type="transmembrane region" description="Helical" evidence="6">
    <location>
        <begin position="305"/>
        <end position="324"/>
    </location>
</feature>
<dbReference type="KEGG" id="jsv:CNX70_14610"/>
<evidence type="ECO:0000256" key="1">
    <source>
        <dbReference type="ARBA" id="ARBA00004651"/>
    </source>
</evidence>
<dbReference type="Pfam" id="PF07690">
    <property type="entry name" value="MFS_1"/>
    <property type="match status" value="1"/>
</dbReference>
<dbReference type="GO" id="GO:0005886">
    <property type="term" value="C:plasma membrane"/>
    <property type="evidence" value="ECO:0007669"/>
    <property type="project" value="UniProtKB-SubCell"/>
</dbReference>
<feature type="transmembrane region" description="Helical" evidence="6">
    <location>
        <begin position="149"/>
        <end position="167"/>
    </location>
</feature>
<keyword evidence="5 6" id="KW-0472">Membrane</keyword>
<dbReference type="InterPro" id="IPR036259">
    <property type="entry name" value="MFS_trans_sf"/>
</dbReference>
<feature type="transmembrane region" description="Helical" evidence="6">
    <location>
        <begin position="215"/>
        <end position="238"/>
    </location>
</feature>
<comment type="subcellular location">
    <subcellularLocation>
        <location evidence="1">Cell membrane</location>
        <topology evidence="1">Multi-pass membrane protein</topology>
    </subcellularLocation>
</comment>
<evidence type="ECO:0000259" key="7">
    <source>
        <dbReference type="PROSITE" id="PS50850"/>
    </source>
</evidence>
<reference evidence="8 9" key="1">
    <citation type="submission" date="2017-09" db="EMBL/GenBank/DDBJ databases">
        <title>Complete genome sequence of Janthinobacterium svalbardensis PAMC 27463.</title>
        <authorList>
            <person name="Cho Y.-J."/>
            <person name="Cho A."/>
            <person name="Kim O.-S."/>
            <person name="Lee J.-I."/>
        </authorList>
    </citation>
    <scope>NUCLEOTIDE SEQUENCE [LARGE SCALE GENOMIC DNA]</scope>
    <source>
        <strain evidence="8 9">PAMC 27463</strain>
    </source>
</reference>
<evidence type="ECO:0000256" key="3">
    <source>
        <dbReference type="ARBA" id="ARBA00022692"/>
    </source>
</evidence>
<evidence type="ECO:0000313" key="9">
    <source>
        <dbReference type="Proteomes" id="UP000218437"/>
    </source>
</evidence>
<feature type="transmembrane region" description="Helical" evidence="6">
    <location>
        <begin position="345"/>
        <end position="366"/>
    </location>
</feature>
<gene>
    <name evidence="8" type="ORF">CNX70_14610</name>
</gene>
<feature type="domain" description="Major facilitator superfamily (MFS) profile" evidence="7">
    <location>
        <begin position="21"/>
        <end position="397"/>
    </location>
</feature>
<keyword evidence="2" id="KW-1003">Cell membrane</keyword>
<feature type="transmembrane region" description="Helical" evidence="6">
    <location>
        <begin position="280"/>
        <end position="299"/>
    </location>
</feature>
<feature type="transmembrane region" description="Helical" evidence="6">
    <location>
        <begin position="372"/>
        <end position="392"/>
    </location>
</feature>
<evidence type="ECO:0000313" key="8">
    <source>
        <dbReference type="EMBL" id="ATD61252.1"/>
    </source>
</evidence>
<dbReference type="Gene3D" id="1.20.1250.20">
    <property type="entry name" value="MFS general substrate transporter like domains"/>
    <property type="match status" value="2"/>
</dbReference>
<evidence type="ECO:0000256" key="4">
    <source>
        <dbReference type="ARBA" id="ARBA00022989"/>
    </source>
</evidence>
<dbReference type="PROSITE" id="PS50850">
    <property type="entry name" value="MFS"/>
    <property type="match status" value="1"/>
</dbReference>
<dbReference type="CDD" id="cd17324">
    <property type="entry name" value="MFS_NepI_like"/>
    <property type="match status" value="1"/>
</dbReference>
<feature type="transmembrane region" description="Helical" evidence="6">
    <location>
        <begin position="61"/>
        <end position="79"/>
    </location>
</feature>
<dbReference type="InterPro" id="IPR011701">
    <property type="entry name" value="MFS"/>
</dbReference>
<proteinExistence type="predicted"/>
<feature type="transmembrane region" description="Helical" evidence="6">
    <location>
        <begin position="173"/>
        <end position="195"/>
    </location>
</feature>
<dbReference type="AlphaFoldDB" id="A0A290WWI6"/>
<dbReference type="SUPFAM" id="SSF103473">
    <property type="entry name" value="MFS general substrate transporter"/>
    <property type="match status" value="1"/>
</dbReference>
<dbReference type="InterPro" id="IPR020846">
    <property type="entry name" value="MFS_dom"/>
</dbReference>
<feature type="transmembrane region" description="Helical" evidence="6">
    <location>
        <begin position="86"/>
        <end position="106"/>
    </location>
</feature>
<dbReference type="RefSeq" id="WP_096235273.1">
    <property type="nucleotide sequence ID" value="NZ_CP023422.1"/>
</dbReference>
<dbReference type="PANTHER" id="PTHR43124:SF3">
    <property type="entry name" value="CHLORAMPHENICOL EFFLUX PUMP RV0191"/>
    <property type="match status" value="1"/>
</dbReference>
<protein>
    <submittedName>
        <fullName evidence="8">MFS transporter</fullName>
    </submittedName>
</protein>
<evidence type="ECO:0000256" key="2">
    <source>
        <dbReference type="ARBA" id="ARBA00022475"/>
    </source>
</evidence>
<keyword evidence="3 6" id="KW-0812">Transmembrane</keyword>
<feature type="transmembrane region" description="Helical" evidence="6">
    <location>
        <begin position="250"/>
        <end position="273"/>
    </location>
</feature>
<dbReference type="GO" id="GO:0022857">
    <property type="term" value="F:transmembrane transporter activity"/>
    <property type="evidence" value="ECO:0007669"/>
    <property type="project" value="InterPro"/>
</dbReference>
<evidence type="ECO:0000256" key="5">
    <source>
        <dbReference type="ARBA" id="ARBA00023136"/>
    </source>
</evidence>
<dbReference type="InterPro" id="IPR050189">
    <property type="entry name" value="MFS_Efflux_Transporters"/>
</dbReference>
<evidence type="ECO:0000256" key="6">
    <source>
        <dbReference type="SAM" id="Phobius"/>
    </source>
</evidence>
<name>A0A290WWI6_9BURK</name>
<dbReference type="Proteomes" id="UP000218437">
    <property type="component" value="Chromosome"/>
</dbReference>
<dbReference type="PANTHER" id="PTHR43124">
    <property type="entry name" value="PURINE EFFLUX PUMP PBUE"/>
    <property type="match status" value="1"/>
</dbReference>
<accession>A0A290WWI6</accession>
<organism evidence="8 9">
    <name type="scientific">Janthinobacterium svalbardensis</name>
    <dbReference type="NCBI Taxonomy" id="368607"/>
    <lineage>
        <taxon>Bacteria</taxon>
        <taxon>Pseudomonadati</taxon>
        <taxon>Pseudomonadota</taxon>
        <taxon>Betaproteobacteria</taxon>
        <taxon>Burkholderiales</taxon>
        <taxon>Oxalobacteraceae</taxon>
        <taxon>Janthinobacterium</taxon>
    </lineage>
</organism>
<sequence>MHASVDPLIPRVTAPFGAGYADLALALGGLAIGTGEFASMSILPVVADDLGTTLPQMSHMISAYALGVVVGAPLITIFLARMPRRLMLICLMLMFAGGNLLSAIAPNYGLLVVARFVAGIPHGAYFGVAALVAAALAEPDKRGQAVARVLMGLTVANIFGVPLATYIGQTLGWRPAFLLVAALGLLTMLMVRIFVPMVAAGDSSPRRELGVFRRLQVWLTLLMVAIGFGGMFAVYTFITPTLLEITKVSPLVISILLAIIGVGMTLGNLIGGWLADRSRLWTIFGVLLWNVAALAAFTYTSSNVWLTAINLFAIGAGIAVAPAVQTRLMDVAGDAQTVAAALNHSAFNIANALGAWAGGIAIAMGMGLRSTGWVGAMLACGGIVVLGISVLVENRSRNVGGAQPA</sequence>
<feature type="transmembrane region" description="Helical" evidence="6">
    <location>
        <begin position="112"/>
        <end position="137"/>
    </location>
</feature>
<dbReference type="EMBL" id="CP023422">
    <property type="protein sequence ID" value="ATD61252.1"/>
    <property type="molecule type" value="Genomic_DNA"/>
</dbReference>